<dbReference type="AlphaFoldDB" id="A0A423GUC3"/>
<accession>A0A423GUC3</accession>
<organism evidence="1 2">
    <name type="scientific">Pseudomonas brassicacearum</name>
    <dbReference type="NCBI Taxonomy" id="930166"/>
    <lineage>
        <taxon>Bacteria</taxon>
        <taxon>Pseudomonadati</taxon>
        <taxon>Pseudomonadota</taxon>
        <taxon>Gammaproteobacteria</taxon>
        <taxon>Pseudomonadales</taxon>
        <taxon>Pseudomonadaceae</taxon>
        <taxon>Pseudomonas</taxon>
    </lineage>
</organism>
<dbReference type="Proteomes" id="UP000284684">
    <property type="component" value="Unassembled WGS sequence"/>
</dbReference>
<protein>
    <submittedName>
        <fullName evidence="1">Uncharacterized protein</fullName>
    </submittedName>
</protein>
<reference evidence="1 2" key="1">
    <citation type="submission" date="2016-10" db="EMBL/GenBank/DDBJ databases">
        <title>Comparative genome analysis of multiple Pseudomonas spp. focuses on biocontrol and plant growth promoting traits.</title>
        <authorList>
            <person name="Tao X.-Y."/>
            <person name="Taylor C.G."/>
        </authorList>
    </citation>
    <scope>NUCLEOTIDE SEQUENCE [LARGE SCALE GENOMIC DNA]</scope>
    <source>
        <strain evidence="1 2">37D10</strain>
    </source>
</reference>
<comment type="caution">
    <text evidence="1">The sequence shown here is derived from an EMBL/GenBank/DDBJ whole genome shotgun (WGS) entry which is preliminary data.</text>
</comment>
<name>A0A423GUC3_9PSED</name>
<gene>
    <name evidence="1" type="ORF">BK658_07750</name>
</gene>
<dbReference type="EMBL" id="MOBI01000009">
    <property type="protein sequence ID" value="RON01049.1"/>
    <property type="molecule type" value="Genomic_DNA"/>
</dbReference>
<evidence type="ECO:0000313" key="1">
    <source>
        <dbReference type="EMBL" id="RON01049.1"/>
    </source>
</evidence>
<sequence length="568" mass="62269">MTAHVIASTKSDSDLGLEHLTIVQASDNKKLPPLDTGTKLTAKIPTTGLLPTDEFQVFLVGGPGSDPRGSYASPLLRVGSLHPRTLNLNKAVVAFLLGNTMTLIYRITHDGTTSPDSELLVLNVLDLPADALGEARIFGKQDDGSGPELDLTTDTEDRTVRIALWPLAAKGQPCWVTLKGKNADSTDYESTVFLGKVDQDWITRGHIDLAVLYSVLEALADGSDLTIEYRVAFDQREDESKAHSSVVRSYAVKNAIVARPEIIEMTDFNGVKLPNGGFTAADGVILKGTAAAHQEVWMSKGGSVFANSEGEWEYKFKKTNLNLTPFAAIASDGKYSAVWIVFFLREGVPIITRVTDSRGEHIPEYGATFESAVTVEGTANPGGKLSISVIGLDESLPLVDVGPDGVWRCTVSGLKIRRHVIFVRHVDDNLNSFGWELHVVEVDSPVITSITDSLNRSIPQFGSTYDQTVKLIGTAKSDRELQFYNKEDFIGERFKADANREWARTLTLDPDHYQDLGVKAFYGKEEKSPSVYLIIHPLLDPNTAMTDFDDAAMAAHLSRMLDERQRCR</sequence>
<proteinExistence type="predicted"/>
<evidence type="ECO:0000313" key="2">
    <source>
        <dbReference type="Proteomes" id="UP000284684"/>
    </source>
</evidence>
<dbReference type="RefSeq" id="WP_123581868.1">
    <property type="nucleotide sequence ID" value="NZ_MOBI01000009.1"/>
</dbReference>